<dbReference type="Pfam" id="PF12625">
    <property type="entry name" value="Arabinose_bd"/>
    <property type="match status" value="1"/>
</dbReference>
<dbReference type="GO" id="GO:0005829">
    <property type="term" value="C:cytosol"/>
    <property type="evidence" value="ECO:0007669"/>
    <property type="project" value="TreeGrafter"/>
</dbReference>
<dbReference type="AlphaFoldDB" id="A0A6L8LS29"/>
<organism evidence="5 6">
    <name type="scientific">Thalassovita mangrovi</name>
    <dbReference type="NCBI Taxonomy" id="2692236"/>
    <lineage>
        <taxon>Bacteria</taxon>
        <taxon>Pseudomonadati</taxon>
        <taxon>Pseudomonadota</taxon>
        <taxon>Alphaproteobacteria</taxon>
        <taxon>Rhodobacterales</taxon>
        <taxon>Roseobacteraceae</taxon>
        <taxon>Thalassovita</taxon>
    </lineage>
</organism>
<dbReference type="InterPro" id="IPR018060">
    <property type="entry name" value="HTH_AraC"/>
</dbReference>
<keyword evidence="1" id="KW-0805">Transcription regulation</keyword>
<feature type="domain" description="HTH araC/xylS-type" evidence="4">
    <location>
        <begin position="232"/>
        <end position="330"/>
    </location>
</feature>
<dbReference type="EMBL" id="WWEN01000005">
    <property type="protein sequence ID" value="MYM56292.1"/>
    <property type="molecule type" value="Genomic_DNA"/>
</dbReference>
<dbReference type="SMART" id="SM00342">
    <property type="entry name" value="HTH_ARAC"/>
    <property type="match status" value="1"/>
</dbReference>
<dbReference type="SUPFAM" id="SSF46689">
    <property type="entry name" value="Homeodomain-like"/>
    <property type="match status" value="1"/>
</dbReference>
<dbReference type="Gene3D" id="1.10.10.60">
    <property type="entry name" value="Homeodomain-like"/>
    <property type="match status" value="1"/>
</dbReference>
<dbReference type="Pfam" id="PF12833">
    <property type="entry name" value="HTH_18"/>
    <property type="match status" value="1"/>
</dbReference>
<evidence type="ECO:0000256" key="3">
    <source>
        <dbReference type="ARBA" id="ARBA00023163"/>
    </source>
</evidence>
<evidence type="ECO:0000313" key="6">
    <source>
        <dbReference type="Proteomes" id="UP000479043"/>
    </source>
</evidence>
<comment type="caution">
    <text evidence="5">The sequence shown here is derived from an EMBL/GenBank/DDBJ whole genome shotgun (WGS) entry which is preliminary data.</text>
</comment>
<dbReference type="InterPro" id="IPR020449">
    <property type="entry name" value="Tscrpt_reg_AraC-type_HTH"/>
</dbReference>
<keyword evidence="3" id="KW-0804">Transcription</keyword>
<gene>
    <name evidence="5" type="ORF">GR167_13320</name>
</gene>
<proteinExistence type="predicted"/>
<keyword evidence="6" id="KW-1185">Reference proteome</keyword>
<dbReference type="PANTHER" id="PTHR47894">
    <property type="entry name" value="HTH-TYPE TRANSCRIPTIONAL REGULATOR GADX"/>
    <property type="match status" value="1"/>
</dbReference>
<evidence type="ECO:0000313" key="5">
    <source>
        <dbReference type="EMBL" id="MYM56292.1"/>
    </source>
</evidence>
<protein>
    <submittedName>
        <fullName evidence="5">Helix-turn-helix domain-containing protein</fullName>
    </submittedName>
</protein>
<dbReference type="InterPro" id="IPR009057">
    <property type="entry name" value="Homeodomain-like_sf"/>
</dbReference>
<dbReference type="PANTHER" id="PTHR47894:SF4">
    <property type="entry name" value="HTH-TYPE TRANSCRIPTIONAL REGULATOR GADX"/>
    <property type="match status" value="1"/>
</dbReference>
<name>A0A6L8LS29_9RHOB</name>
<evidence type="ECO:0000256" key="2">
    <source>
        <dbReference type="ARBA" id="ARBA00023125"/>
    </source>
</evidence>
<dbReference type="PROSITE" id="PS01124">
    <property type="entry name" value="HTH_ARAC_FAMILY_2"/>
    <property type="match status" value="1"/>
</dbReference>
<accession>A0A6L8LS29</accession>
<evidence type="ECO:0000259" key="4">
    <source>
        <dbReference type="PROSITE" id="PS01124"/>
    </source>
</evidence>
<keyword evidence="2" id="KW-0238">DNA-binding</keyword>
<dbReference type="RefSeq" id="WP_160974165.1">
    <property type="nucleotide sequence ID" value="NZ_WWEN01000005.1"/>
</dbReference>
<evidence type="ECO:0000256" key="1">
    <source>
        <dbReference type="ARBA" id="ARBA00023015"/>
    </source>
</evidence>
<dbReference type="GO" id="GO:0000976">
    <property type="term" value="F:transcription cis-regulatory region binding"/>
    <property type="evidence" value="ECO:0007669"/>
    <property type="project" value="TreeGrafter"/>
</dbReference>
<dbReference type="PRINTS" id="PR00032">
    <property type="entry name" value="HTHARAC"/>
</dbReference>
<dbReference type="Proteomes" id="UP000479043">
    <property type="component" value="Unassembled WGS sequence"/>
</dbReference>
<sequence>MISALYARKQIKEAVKVKDTARLYSIVGLDPDQPENPADMVSAGDYHTLLETIADSEWPDLRFHMRVCAGMRCEDFGAFGLAFKAAPTLRHAFQRLGRYTRLHNQVSTFSYVDRDGIFCWTHEKPCSDRLGAQLANEAAMATTLTLSRENTMQGLTPLRVQFAHERGGSTEALAEHFGIEPVFGAEIDGMQFALEDVDRATSVGDPAIWKFFNDHLETTLPATGEAEPVLEAQVVEEITKLLSGGVPQLSEVAAALAMGPRTLQRRLSDQGKTYQELVNDARRQLAQQLVSETRYSLSEIAFLTGFSEQSAFTRAFKRWSGQTPGAYRSSAP</sequence>
<reference evidence="5 6" key="1">
    <citation type="submission" date="2020-01" db="EMBL/GenBank/DDBJ databases">
        <authorList>
            <person name="Chen S."/>
        </authorList>
    </citation>
    <scope>NUCLEOTIDE SEQUENCE [LARGE SCALE GENOMIC DNA]</scope>
    <source>
        <strain evidence="5 6">GS-10</strain>
    </source>
</reference>
<dbReference type="GO" id="GO:0003700">
    <property type="term" value="F:DNA-binding transcription factor activity"/>
    <property type="evidence" value="ECO:0007669"/>
    <property type="project" value="InterPro"/>
</dbReference>
<dbReference type="InterPro" id="IPR032687">
    <property type="entry name" value="AraC-type_N"/>
</dbReference>